<evidence type="ECO:0000256" key="1">
    <source>
        <dbReference type="ARBA" id="ARBA00004123"/>
    </source>
</evidence>
<dbReference type="Pfam" id="PF23011">
    <property type="entry name" value="PHD-1st_NSD"/>
    <property type="match status" value="1"/>
</dbReference>
<dbReference type="InterPro" id="IPR011011">
    <property type="entry name" value="Znf_FYVE_PHD"/>
</dbReference>
<feature type="region of interest" description="Disordered" evidence="11">
    <location>
        <begin position="73"/>
        <end position="106"/>
    </location>
</feature>
<dbReference type="SMART" id="SM00249">
    <property type="entry name" value="PHD"/>
    <property type="match status" value="1"/>
</dbReference>
<dbReference type="CDD" id="cd15567">
    <property type="entry name" value="PHD4_NSD"/>
    <property type="match status" value="1"/>
</dbReference>
<evidence type="ECO:0000256" key="7">
    <source>
        <dbReference type="ARBA" id="ARBA00023163"/>
    </source>
</evidence>
<dbReference type="InterPro" id="IPR001487">
    <property type="entry name" value="Bromodomain"/>
</dbReference>
<dbReference type="PROSITE" id="PS01359">
    <property type="entry name" value="ZF_PHD_1"/>
    <property type="match status" value="1"/>
</dbReference>
<evidence type="ECO:0000259" key="13">
    <source>
        <dbReference type="PROSITE" id="PS50016"/>
    </source>
</evidence>
<dbReference type="PANTHER" id="PTHR46510:SF1">
    <property type="entry name" value="BROMODOMAIN ADJACENT TO ZINC FINGER DOMAIN PROTEIN 1A"/>
    <property type="match status" value="1"/>
</dbReference>
<dbReference type="InterPro" id="IPR019787">
    <property type="entry name" value="Znf_PHD-finger"/>
</dbReference>
<feature type="compositionally biased region" description="Acidic residues" evidence="11">
    <location>
        <begin position="350"/>
        <end position="359"/>
    </location>
</feature>
<dbReference type="GO" id="GO:0008623">
    <property type="term" value="C:CHRAC"/>
    <property type="evidence" value="ECO:0007669"/>
    <property type="project" value="TreeGrafter"/>
</dbReference>
<dbReference type="PROSITE" id="PS50016">
    <property type="entry name" value="ZF_PHD_2"/>
    <property type="match status" value="1"/>
</dbReference>
<feature type="region of interest" description="Disordered" evidence="11">
    <location>
        <begin position="441"/>
        <end position="475"/>
    </location>
</feature>
<evidence type="ECO:0000256" key="10">
    <source>
        <dbReference type="PROSITE-ProRule" id="PRU00146"/>
    </source>
</evidence>
<protein>
    <submittedName>
        <fullName evidence="14">Bromodomain adjacent to zinc finger domain protein 1A-like 1</fullName>
    </submittedName>
</protein>
<feature type="non-terminal residue" evidence="14">
    <location>
        <position position="1"/>
    </location>
</feature>
<dbReference type="Gene3D" id="3.30.40.10">
    <property type="entry name" value="Zinc/RING finger domain, C3HC4 (zinc finger)"/>
    <property type="match status" value="1"/>
</dbReference>
<dbReference type="InterPro" id="IPR028941">
    <property type="entry name" value="WHIM2_dom"/>
</dbReference>
<dbReference type="InterPro" id="IPR013083">
    <property type="entry name" value="Znf_RING/FYVE/PHD"/>
</dbReference>
<dbReference type="PANTHER" id="PTHR46510">
    <property type="entry name" value="BROMODOMAIN ADJACENT TO ZINC FINGER DOMAIN PROTEIN 1A"/>
    <property type="match status" value="1"/>
</dbReference>
<dbReference type="InterPro" id="IPR047171">
    <property type="entry name" value="BAZ1A"/>
</dbReference>
<sequence>VLNMAQGVNSQPLGHDRAFRRYWLFNSLPGLFVEDNEQHPGVCRQTPTPYNPQSNPDLTDALVEVLRVQAKKNMSETIAEKDDKSNSDKENDGSESPAKQAKGTPSKKLLQTLNHNQPSHQVKTEKCSVLSPDGAESELKMDINLSGDVKLETDGEALVMDDDRSPMPDIFGLCTANPRNCPVHSERRDRHKWFFFHSVEDLNSLFMSLNSRGSREKELKSALECYRTTVEASMKACPVYKLDPSQEPDLDQSIRKSQRNLTTKKDGDANLNFPPGTPIDEILQATLRDMVLETEEKIHMGMLGSLRLEDREAWRRAIVEGSYLRESELDFGGRKRISLLRMEVGQEVNGEQDTEELLSETDKARKIREHTEEKLRRRKEEEAAGSEGGDSDEDDSENKVGEQVTDNALRTPIERWEVSLMASTNLSQEIPSGDWYCDRCKPKEKPKSPRKNRQIYKDVSDDEGDSGEESDVDGHSEEVNQDLCYVCEKPGTLICCDTCPLAFHQECADLRKIPRGSWSCQHCQGNAPVRGKESPPEKKKNSKDTNKENNKSNKENRAKKETKNAKENKSNKKTPKSTDKMSKSTSKSKKATTPSEKKRRSEGDTSRVSKKLKVDDFECGWTPPKRSTGRRSLVDEDSVLNCSALETILDELQRQPSSWPFLKPVSKKVVPDYYEIVKKPMDIGRVREKLNSMKYATDDEFIADVMLVFQNCQQYNMEETEEYKCGTVLSNLFMKRIRELGLSYEGDVKKEAKKKR</sequence>
<keyword evidence="5" id="KW-0805">Transcription regulation</keyword>
<comment type="subcellular location">
    <subcellularLocation>
        <location evidence="1">Nucleus</location>
    </subcellularLocation>
</comment>
<keyword evidence="3 10" id="KW-0863">Zinc-finger</keyword>
<dbReference type="Proteomes" id="UP000747542">
    <property type="component" value="Unassembled WGS sequence"/>
</dbReference>
<feature type="region of interest" description="Disordered" evidence="11">
    <location>
        <begin position="346"/>
        <end position="410"/>
    </location>
</feature>
<name>A0A8J5N303_HOMAM</name>
<dbReference type="AlphaFoldDB" id="A0A8J5N303"/>
<feature type="region of interest" description="Disordered" evidence="11">
    <location>
        <begin position="525"/>
        <end position="609"/>
    </location>
</feature>
<evidence type="ECO:0000313" key="15">
    <source>
        <dbReference type="Proteomes" id="UP000747542"/>
    </source>
</evidence>
<dbReference type="GO" id="GO:0003677">
    <property type="term" value="F:DNA binding"/>
    <property type="evidence" value="ECO:0007669"/>
    <property type="project" value="TreeGrafter"/>
</dbReference>
<dbReference type="GO" id="GO:0031445">
    <property type="term" value="P:regulation of heterochromatin formation"/>
    <property type="evidence" value="ECO:0007669"/>
    <property type="project" value="TreeGrafter"/>
</dbReference>
<dbReference type="SUPFAM" id="SSF57903">
    <property type="entry name" value="FYVE/PHD zinc finger"/>
    <property type="match status" value="1"/>
</dbReference>
<keyword evidence="8" id="KW-0539">Nucleus</keyword>
<gene>
    <name evidence="14" type="primary">BAZ1A-L1</name>
    <name evidence="14" type="ORF">Hamer_G009530</name>
</gene>
<evidence type="ECO:0000259" key="12">
    <source>
        <dbReference type="PROSITE" id="PS50014"/>
    </source>
</evidence>
<feature type="compositionally biased region" description="Basic and acidic residues" evidence="11">
    <location>
        <begin position="530"/>
        <end position="582"/>
    </location>
</feature>
<comment type="caution">
    <text evidence="14">The sequence shown here is derived from an EMBL/GenBank/DDBJ whole genome shotgun (WGS) entry which is preliminary data.</text>
</comment>
<dbReference type="InterPro" id="IPR019786">
    <property type="entry name" value="Zinc_finger_PHD-type_CS"/>
</dbReference>
<dbReference type="GO" id="GO:0008270">
    <property type="term" value="F:zinc ion binding"/>
    <property type="evidence" value="ECO:0007669"/>
    <property type="project" value="UniProtKB-KW"/>
</dbReference>
<dbReference type="GO" id="GO:0000228">
    <property type="term" value="C:nuclear chromosome"/>
    <property type="evidence" value="ECO:0007669"/>
    <property type="project" value="TreeGrafter"/>
</dbReference>
<dbReference type="PROSITE" id="PS50014">
    <property type="entry name" value="BROMODOMAIN_2"/>
    <property type="match status" value="1"/>
</dbReference>
<reference evidence="14" key="1">
    <citation type="journal article" date="2021" name="Sci. Adv.">
        <title>The American lobster genome reveals insights on longevity, neural, and immune adaptations.</title>
        <authorList>
            <person name="Polinski J.M."/>
            <person name="Zimin A.V."/>
            <person name="Clark K.F."/>
            <person name="Kohn A.B."/>
            <person name="Sadowski N."/>
            <person name="Timp W."/>
            <person name="Ptitsyn A."/>
            <person name="Khanna P."/>
            <person name="Romanova D.Y."/>
            <person name="Williams P."/>
            <person name="Greenwood S.J."/>
            <person name="Moroz L.L."/>
            <person name="Walt D.R."/>
            <person name="Bodnar A.G."/>
        </authorList>
    </citation>
    <scope>NUCLEOTIDE SEQUENCE</scope>
    <source>
        <strain evidence="14">GMGI-L3</strain>
    </source>
</reference>
<keyword evidence="4" id="KW-0862">Zinc</keyword>
<dbReference type="PRINTS" id="PR00503">
    <property type="entry name" value="BROMODOMAIN"/>
</dbReference>
<organism evidence="14 15">
    <name type="scientific">Homarus americanus</name>
    <name type="common">American lobster</name>
    <dbReference type="NCBI Taxonomy" id="6706"/>
    <lineage>
        <taxon>Eukaryota</taxon>
        <taxon>Metazoa</taxon>
        <taxon>Ecdysozoa</taxon>
        <taxon>Arthropoda</taxon>
        <taxon>Crustacea</taxon>
        <taxon>Multicrustacea</taxon>
        <taxon>Malacostraca</taxon>
        <taxon>Eumalacostraca</taxon>
        <taxon>Eucarida</taxon>
        <taxon>Decapoda</taxon>
        <taxon>Pleocyemata</taxon>
        <taxon>Astacidea</taxon>
        <taxon>Nephropoidea</taxon>
        <taxon>Nephropidae</taxon>
        <taxon>Homarus</taxon>
    </lineage>
</organism>
<dbReference type="Pfam" id="PF00439">
    <property type="entry name" value="Bromodomain"/>
    <property type="match status" value="1"/>
</dbReference>
<dbReference type="SMART" id="SM00297">
    <property type="entry name" value="BROMO"/>
    <property type="match status" value="1"/>
</dbReference>
<accession>A0A8J5N303</accession>
<dbReference type="Gene3D" id="1.20.920.10">
    <property type="entry name" value="Bromodomain-like"/>
    <property type="match status" value="1"/>
</dbReference>
<feature type="domain" description="Bromo" evidence="12">
    <location>
        <begin position="653"/>
        <end position="723"/>
    </location>
</feature>
<evidence type="ECO:0000256" key="8">
    <source>
        <dbReference type="ARBA" id="ARBA00023242"/>
    </source>
</evidence>
<evidence type="ECO:0000256" key="5">
    <source>
        <dbReference type="ARBA" id="ARBA00023015"/>
    </source>
</evidence>
<keyword evidence="6 9" id="KW-0103">Bromodomain</keyword>
<feature type="compositionally biased region" description="Basic and acidic residues" evidence="11">
    <location>
        <begin position="595"/>
        <end position="609"/>
    </location>
</feature>
<keyword evidence="2" id="KW-0479">Metal-binding</keyword>
<evidence type="ECO:0000256" key="3">
    <source>
        <dbReference type="ARBA" id="ARBA00022771"/>
    </source>
</evidence>
<feature type="domain" description="PHD-type" evidence="13">
    <location>
        <begin position="481"/>
        <end position="526"/>
    </location>
</feature>
<dbReference type="GO" id="GO:0006338">
    <property type="term" value="P:chromatin remodeling"/>
    <property type="evidence" value="ECO:0007669"/>
    <property type="project" value="InterPro"/>
</dbReference>
<feature type="compositionally biased region" description="Acidic residues" evidence="11">
    <location>
        <begin position="460"/>
        <end position="471"/>
    </location>
</feature>
<keyword evidence="15" id="KW-1185">Reference proteome</keyword>
<evidence type="ECO:0000256" key="4">
    <source>
        <dbReference type="ARBA" id="ARBA00022833"/>
    </source>
</evidence>
<dbReference type="Pfam" id="PF15613">
    <property type="entry name" value="WSD"/>
    <property type="match status" value="1"/>
</dbReference>
<evidence type="ECO:0000256" key="9">
    <source>
        <dbReference type="PROSITE-ProRule" id="PRU00035"/>
    </source>
</evidence>
<evidence type="ECO:0000313" key="14">
    <source>
        <dbReference type="EMBL" id="KAG7172189.1"/>
    </source>
</evidence>
<dbReference type="InterPro" id="IPR036427">
    <property type="entry name" value="Bromodomain-like_sf"/>
</dbReference>
<keyword evidence="7" id="KW-0804">Transcription</keyword>
<dbReference type="SUPFAM" id="SSF47370">
    <property type="entry name" value="Bromodomain"/>
    <property type="match status" value="1"/>
</dbReference>
<proteinExistence type="predicted"/>
<dbReference type="EMBL" id="JAHLQT010011563">
    <property type="protein sequence ID" value="KAG7172189.1"/>
    <property type="molecule type" value="Genomic_DNA"/>
</dbReference>
<feature type="compositionally biased region" description="Basic and acidic residues" evidence="11">
    <location>
        <begin position="78"/>
        <end position="92"/>
    </location>
</feature>
<evidence type="ECO:0000256" key="11">
    <source>
        <dbReference type="SAM" id="MobiDB-lite"/>
    </source>
</evidence>
<feature type="compositionally biased region" description="Basic and acidic residues" evidence="11">
    <location>
        <begin position="360"/>
        <end position="382"/>
    </location>
</feature>
<evidence type="ECO:0000256" key="2">
    <source>
        <dbReference type="ARBA" id="ARBA00022723"/>
    </source>
</evidence>
<dbReference type="InterPro" id="IPR018359">
    <property type="entry name" value="Bromodomain_CS"/>
</dbReference>
<dbReference type="PROSITE" id="PS00633">
    <property type="entry name" value="BROMODOMAIN_1"/>
    <property type="match status" value="1"/>
</dbReference>
<dbReference type="GO" id="GO:0006355">
    <property type="term" value="P:regulation of DNA-templated transcription"/>
    <property type="evidence" value="ECO:0007669"/>
    <property type="project" value="TreeGrafter"/>
</dbReference>
<dbReference type="InterPro" id="IPR001965">
    <property type="entry name" value="Znf_PHD"/>
</dbReference>
<dbReference type="InterPro" id="IPR059153">
    <property type="entry name" value="NSD_PHD-1st"/>
</dbReference>
<evidence type="ECO:0000256" key="6">
    <source>
        <dbReference type="ARBA" id="ARBA00023117"/>
    </source>
</evidence>
<dbReference type="GO" id="GO:0045740">
    <property type="term" value="P:positive regulation of DNA replication"/>
    <property type="evidence" value="ECO:0007669"/>
    <property type="project" value="TreeGrafter"/>
</dbReference>